<name>A0ABQ5I600_9ASTR</name>
<keyword evidence="2" id="KW-0808">Transferase</keyword>
<dbReference type="InterPro" id="IPR001584">
    <property type="entry name" value="Integrase_cat-core"/>
</dbReference>
<dbReference type="Proteomes" id="UP001151760">
    <property type="component" value="Unassembled WGS sequence"/>
</dbReference>
<proteinExistence type="predicted"/>
<keyword evidence="3" id="KW-1185">Reference proteome</keyword>
<dbReference type="PROSITE" id="PS50994">
    <property type="entry name" value="INTEGRASE"/>
    <property type="match status" value="1"/>
</dbReference>
<reference evidence="2" key="2">
    <citation type="submission" date="2022-01" db="EMBL/GenBank/DDBJ databases">
        <authorList>
            <person name="Yamashiro T."/>
            <person name="Shiraishi A."/>
            <person name="Satake H."/>
            <person name="Nakayama K."/>
        </authorList>
    </citation>
    <scope>NUCLEOTIDE SEQUENCE</scope>
</reference>
<organism evidence="2 3">
    <name type="scientific">Tanacetum coccineum</name>
    <dbReference type="NCBI Taxonomy" id="301880"/>
    <lineage>
        <taxon>Eukaryota</taxon>
        <taxon>Viridiplantae</taxon>
        <taxon>Streptophyta</taxon>
        <taxon>Embryophyta</taxon>
        <taxon>Tracheophyta</taxon>
        <taxon>Spermatophyta</taxon>
        <taxon>Magnoliopsida</taxon>
        <taxon>eudicotyledons</taxon>
        <taxon>Gunneridae</taxon>
        <taxon>Pentapetalae</taxon>
        <taxon>asterids</taxon>
        <taxon>campanulids</taxon>
        <taxon>Asterales</taxon>
        <taxon>Asteraceae</taxon>
        <taxon>Asteroideae</taxon>
        <taxon>Anthemideae</taxon>
        <taxon>Anthemidinae</taxon>
        <taxon>Tanacetum</taxon>
    </lineage>
</organism>
<feature type="domain" description="Integrase catalytic" evidence="1">
    <location>
        <begin position="96"/>
        <end position="175"/>
    </location>
</feature>
<evidence type="ECO:0000259" key="1">
    <source>
        <dbReference type="PROSITE" id="PS50994"/>
    </source>
</evidence>
<keyword evidence="2" id="KW-0548">Nucleotidyltransferase</keyword>
<protein>
    <submittedName>
        <fullName evidence="2">Reverse transcriptase domain-containing protein</fullName>
    </submittedName>
</protein>
<sequence>MKTLTIISLINLMNVSTDEEIPWLTDFANYLIRRILRKGLTYAQRCKFFSDLKHYFRDKPYVSKMCPDGMIGRSVYGSETPKILDACHHGPTGGNYDEMPQNSIQVSEIFDIWGIDFMGTFPKSHKFEYILVAIDYMSKLAEAEALPTNGARVIVNFLKRLFSCFGILKALIGDRAYKTPIGTKPYRLLYRKTCHFPFKIEHRAYWALRNCNPDLKIAGEKRFFQLHKLDELRLQAYDNSKLYKTRTKAYHDKNLIIRKELKVGDKLLFFN</sequence>
<dbReference type="InterPro" id="IPR052160">
    <property type="entry name" value="Gypsy_RT_Integrase-like"/>
</dbReference>
<dbReference type="PANTHER" id="PTHR47266">
    <property type="entry name" value="ENDONUCLEASE-RELATED"/>
    <property type="match status" value="1"/>
</dbReference>
<comment type="caution">
    <text evidence="2">The sequence shown here is derived from an EMBL/GenBank/DDBJ whole genome shotgun (WGS) entry which is preliminary data.</text>
</comment>
<reference evidence="2" key="1">
    <citation type="journal article" date="2022" name="Int. J. Mol. Sci.">
        <title>Draft Genome of Tanacetum Coccineum: Genomic Comparison of Closely Related Tanacetum-Family Plants.</title>
        <authorList>
            <person name="Yamashiro T."/>
            <person name="Shiraishi A."/>
            <person name="Nakayama K."/>
            <person name="Satake H."/>
        </authorList>
    </citation>
    <scope>NUCLEOTIDE SEQUENCE</scope>
</reference>
<dbReference type="EMBL" id="BQNB010020392">
    <property type="protein sequence ID" value="GJT95481.1"/>
    <property type="molecule type" value="Genomic_DNA"/>
</dbReference>
<dbReference type="InterPro" id="IPR036397">
    <property type="entry name" value="RNaseH_sf"/>
</dbReference>
<dbReference type="Gene3D" id="3.30.420.10">
    <property type="entry name" value="Ribonuclease H-like superfamily/Ribonuclease H"/>
    <property type="match status" value="1"/>
</dbReference>
<evidence type="ECO:0000313" key="2">
    <source>
        <dbReference type="EMBL" id="GJT95481.1"/>
    </source>
</evidence>
<dbReference type="SUPFAM" id="SSF53098">
    <property type="entry name" value="Ribonuclease H-like"/>
    <property type="match status" value="1"/>
</dbReference>
<evidence type="ECO:0000313" key="3">
    <source>
        <dbReference type="Proteomes" id="UP001151760"/>
    </source>
</evidence>
<dbReference type="GO" id="GO:0003964">
    <property type="term" value="F:RNA-directed DNA polymerase activity"/>
    <property type="evidence" value="ECO:0007669"/>
    <property type="project" value="UniProtKB-KW"/>
</dbReference>
<dbReference type="InterPro" id="IPR012337">
    <property type="entry name" value="RNaseH-like_sf"/>
</dbReference>
<accession>A0ABQ5I600</accession>
<gene>
    <name evidence="2" type="ORF">Tco_1090999</name>
</gene>
<keyword evidence="2" id="KW-0695">RNA-directed DNA polymerase</keyword>